<accession>A0ACB9DJY7</accession>
<evidence type="ECO:0000313" key="2">
    <source>
        <dbReference type="Proteomes" id="UP001055879"/>
    </source>
</evidence>
<keyword evidence="2" id="KW-1185">Reference proteome</keyword>
<evidence type="ECO:0000313" key="1">
    <source>
        <dbReference type="EMBL" id="KAI3746852.1"/>
    </source>
</evidence>
<comment type="caution">
    <text evidence="1">The sequence shown here is derived from an EMBL/GenBank/DDBJ whole genome shotgun (WGS) entry which is preliminary data.</text>
</comment>
<protein>
    <submittedName>
        <fullName evidence="1">Uncharacterized protein</fullName>
    </submittedName>
</protein>
<name>A0ACB9DJY7_ARCLA</name>
<organism evidence="1 2">
    <name type="scientific">Arctium lappa</name>
    <name type="common">Greater burdock</name>
    <name type="synonym">Lappa major</name>
    <dbReference type="NCBI Taxonomy" id="4217"/>
    <lineage>
        <taxon>Eukaryota</taxon>
        <taxon>Viridiplantae</taxon>
        <taxon>Streptophyta</taxon>
        <taxon>Embryophyta</taxon>
        <taxon>Tracheophyta</taxon>
        <taxon>Spermatophyta</taxon>
        <taxon>Magnoliopsida</taxon>
        <taxon>eudicotyledons</taxon>
        <taxon>Gunneridae</taxon>
        <taxon>Pentapetalae</taxon>
        <taxon>asterids</taxon>
        <taxon>campanulids</taxon>
        <taxon>Asterales</taxon>
        <taxon>Asteraceae</taxon>
        <taxon>Carduoideae</taxon>
        <taxon>Cardueae</taxon>
        <taxon>Arctiinae</taxon>
        <taxon>Arctium</taxon>
    </lineage>
</organism>
<reference evidence="1 2" key="2">
    <citation type="journal article" date="2022" name="Mol. Ecol. Resour.">
        <title>The genomes of chicory, endive, great burdock and yacon provide insights into Asteraceae paleo-polyploidization history and plant inulin production.</title>
        <authorList>
            <person name="Fan W."/>
            <person name="Wang S."/>
            <person name="Wang H."/>
            <person name="Wang A."/>
            <person name="Jiang F."/>
            <person name="Liu H."/>
            <person name="Zhao H."/>
            <person name="Xu D."/>
            <person name="Zhang Y."/>
        </authorList>
    </citation>
    <scope>NUCLEOTIDE SEQUENCE [LARGE SCALE GENOMIC DNA]</scope>
    <source>
        <strain evidence="2">cv. Niubang</strain>
    </source>
</reference>
<dbReference type="EMBL" id="CM042049">
    <property type="protein sequence ID" value="KAI3746852.1"/>
    <property type="molecule type" value="Genomic_DNA"/>
</dbReference>
<proteinExistence type="predicted"/>
<gene>
    <name evidence="1" type="ORF">L6452_09294</name>
</gene>
<reference evidence="2" key="1">
    <citation type="journal article" date="2022" name="Mol. Ecol. Resour.">
        <title>The genomes of chicory, endive, great burdock and yacon provide insights into Asteraceae palaeo-polyploidization history and plant inulin production.</title>
        <authorList>
            <person name="Fan W."/>
            <person name="Wang S."/>
            <person name="Wang H."/>
            <person name="Wang A."/>
            <person name="Jiang F."/>
            <person name="Liu H."/>
            <person name="Zhao H."/>
            <person name="Xu D."/>
            <person name="Zhang Y."/>
        </authorList>
    </citation>
    <scope>NUCLEOTIDE SEQUENCE [LARGE SCALE GENOMIC DNA]</scope>
    <source>
        <strain evidence="2">cv. Niubang</strain>
    </source>
</reference>
<dbReference type="Proteomes" id="UP001055879">
    <property type="component" value="Linkage Group LG03"/>
</dbReference>
<sequence length="68" mass="7524">MEKTMMDHDQVRDPLMQQSIGDIVDPNVPTTKCLTVAAANLETSIKPPEKRGISAGFQFSSILTDKIY</sequence>